<dbReference type="AlphaFoldDB" id="A0A5C2RX38"/>
<evidence type="ECO:0000313" key="2">
    <source>
        <dbReference type="Proteomes" id="UP000313359"/>
    </source>
</evidence>
<reference evidence="1" key="1">
    <citation type="journal article" date="2018" name="Genome Biol. Evol.">
        <title>Genomics and development of Lentinus tigrinus, a white-rot wood-decaying mushroom with dimorphic fruiting bodies.</title>
        <authorList>
            <person name="Wu B."/>
            <person name="Xu Z."/>
            <person name="Knudson A."/>
            <person name="Carlson A."/>
            <person name="Chen N."/>
            <person name="Kovaka S."/>
            <person name="LaButti K."/>
            <person name="Lipzen A."/>
            <person name="Pennachio C."/>
            <person name="Riley R."/>
            <person name="Schakwitz W."/>
            <person name="Umezawa K."/>
            <person name="Ohm R.A."/>
            <person name="Grigoriev I.V."/>
            <person name="Nagy L.G."/>
            <person name="Gibbons J."/>
            <person name="Hibbett D."/>
        </authorList>
    </citation>
    <scope>NUCLEOTIDE SEQUENCE [LARGE SCALE GENOMIC DNA]</scope>
    <source>
        <strain evidence="1">ALCF2SS1-6</strain>
    </source>
</reference>
<name>A0A5C2RX38_9APHY</name>
<evidence type="ECO:0000313" key="1">
    <source>
        <dbReference type="EMBL" id="RPD55497.1"/>
    </source>
</evidence>
<evidence type="ECO:0008006" key="3">
    <source>
        <dbReference type="Google" id="ProtNLM"/>
    </source>
</evidence>
<dbReference type="EMBL" id="ML122295">
    <property type="protein sequence ID" value="RPD55497.1"/>
    <property type="molecule type" value="Genomic_DNA"/>
</dbReference>
<sequence length="384" mass="43533">MTTLISLPAELLAQIMACLSEDGHTLKSCSLACRRLLPVSQYYLFSYVDFEVLDHLEAEPFRSHITHLKLSPKSEVLAAYPDALIKSAISLPRLTGICAHQVSFQYMSFPAAVHTQLVAFTAVVELSLYETTHPDREHVQGILCALPNLSRLSLRSVTLLTGPRYSKRNPPPRETSGPRLTYLRASPSYSMDSTTTIVEWLHRTLTADTLRALVLPADSKNSEVVFNGFGPYVESLTIERLESITRKWDVAFITRYTALRTLDVGWDLCGPQRWYQLYKMLYSMDSPRLCEVVLRFDATQDLDSVIELDAFLASPIDSYLTRSFPRLHRVCIIIRADASTLPITKREQLRIAVKMWMERLDGLGKLQIEFDYVGKVTSGFFNDI</sequence>
<dbReference type="STRING" id="1328759.A0A5C2RX38"/>
<dbReference type="OrthoDB" id="2744906at2759"/>
<keyword evidence="2" id="KW-1185">Reference proteome</keyword>
<organism evidence="1 2">
    <name type="scientific">Lentinus tigrinus ALCF2SS1-6</name>
    <dbReference type="NCBI Taxonomy" id="1328759"/>
    <lineage>
        <taxon>Eukaryota</taxon>
        <taxon>Fungi</taxon>
        <taxon>Dikarya</taxon>
        <taxon>Basidiomycota</taxon>
        <taxon>Agaricomycotina</taxon>
        <taxon>Agaricomycetes</taxon>
        <taxon>Polyporales</taxon>
        <taxon>Polyporaceae</taxon>
        <taxon>Lentinus</taxon>
    </lineage>
</organism>
<proteinExistence type="predicted"/>
<protein>
    <recommendedName>
        <fullName evidence="3">F-box domain-containing protein</fullName>
    </recommendedName>
</protein>
<gene>
    <name evidence="1" type="ORF">L227DRAFT_306367</name>
</gene>
<accession>A0A5C2RX38</accession>
<dbReference type="Proteomes" id="UP000313359">
    <property type="component" value="Unassembled WGS sequence"/>
</dbReference>